<organism evidence="3 4">
    <name type="scientific">Corynebacterium glaucum</name>
    <dbReference type="NCBI Taxonomy" id="187491"/>
    <lineage>
        <taxon>Bacteria</taxon>
        <taxon>Bacillati</taxon>
        <taxon>Actinomycetota</taxon>
        <taxon>Actinomycetes</taxon>
        <taxon>Mycobacteriales</taxon>
        <taxon>Corynebacteriaceae</taxon>
        <taxon>Corynebacterium</taxon>
    </lineage>
</organism>
<feature type="chain" id="PRO_5039187442" description="GH16 domain-containing protein" evidence="1">
    <location>
        <begin position="21"/>
        <end position="319"/>
    </location>
</feature>
<reference evidence="3 4" key="1">
    <citation type="submission" date="2016-12" db="EMBL/GenBank/DDBJ databases">
        <authorList>
            <person name="Song W.-J."/>
            <person name="Kurnit D.M."/>
        </authorList>
    </citation>
    <scope>NUCLEOTIDE SEQUENCE [LARGE SCALE GENOMIC DNA]</scope>
    <source>
        <strain evidence="3 4">DSM 30827</strain>
    </source>
</reference>
<dbReference type="RefSeq" id="WP_095660734.1">
    <property type="nucleotide sequence ID" value="NZ_BAAAKB010000001.1"/>
</dbReference>
<name>A0A1Q2HZ68_9CORY</name>
<dbReference type="GO" id="GO:0004553">
    <property type="term" value="F:hydrolase activity, hydrolyzing O-glycosyl compounds"/>
    <property type="evidence" value="ECO:0007669"/>
    <property type="project" value="InterPro"/>
</dbReference>
<sequence length="319" mass="35253" precursor="true">MSKRPLAIAAAILAAPLLLAGISSQTPGDLTHPYRDRGERFESNYGFPTVNWAGYEWGVRETNSTIHWGDPQAEDPADGQKKWVQGATVQPNGDLSIRTEGIAGGVELNLVESTGYGTYTFTYSADFDEMDPHTVLGIFPYDMAEMELNTYDEVHVNSAGSTELDFIEISRWGDTSLPLPRGGVTYYPDARFNNRPDDYVIDRFDIPPGRQTLTTVAEWEEDSLRVTTTTEDGTVLSSVTSTVRVPEDTGTQQLRVNLWVTSRNTELIDGQRAFTTAEPAEVTFSSFSYNPKRAREPAEQIDAESGDLPITCRIGLFGC</sequence>
<dbReference type="Proteomes" id="UP000217209">
    <property type="component" value="Chromosome"/>
</dbReference>
<dbReference type="InterPro" id="IPR000757">
    <property type="entry name" value="Beta-glucanase-like"/>
</dbReference>
<dbReference type="PROSITE" id="PS51762">
    <property type="entry name" value="GH16_2"/>
    <property type="match status" value="1"/>
</dbReference>
<dbReference type="GO" id="GO:0005975">
    <property type="term" value="P:carbohydrate metabolic process"/>
    <property type="evidence" value="ECO:0007669"/>
    <property type="project" value="InterPro"/>
</dbReference>
<evidence type="ECO:0000259" key="2">
    <source>
        <dbReference type="PROSITE" id="PS51762"/>
    </source>
</evidence>
<evidence type="ECO:0000313" key="4">
    <source>
        <dbReference type="Proteomes" id="UP000217209"/>
    </source>
</evidence>
<dbReference type="AlphaFoldDB" id="A0A1Q2HZ68"/>
<evidence type="ECO:0000313" key="3">
    <source>
        <dbReference type="EMBL" id="AQQ16141.1"/>
    </source>
</evidence>
<feature type="domain" description="GH16" evidence="2">
    <location>
        <begin position="25"/>
        <end position="279"/>
    </location>
</feature>
<keyword evidence="1" id="KW-0732">Signal</keyword>
<accession>A0A1Q2HZ68</accession>
<dbReference type="KEGG" id="cgv:CGLAU_11035"/>
<proteinExistence type="predicted"/>
<dbReference type="EMBL" id="CP019688">
    <property type="protein sequence ID" value="AQQ16141.1"/>
    <property type="molecule type" value="Genomic_DNA"/>
</dbReference>
<evidence type="ECO:0000256" key="1">
    <source>
        <dbReference type="SAM" id="SignalP"/>
    </source>
</evidence>
<protein>
    <recommendedName>
        <fullName evidence="2">GH16 domain-containing protein</fullName>
    </recommendedName>
</protein>
<feature type="signal peptide" evidence="1">
    <location>
        <begin position="1"/>
        <end position="20"/>
    </location>
</feature>
<gene>
    <name evidence="3" type="ORF">CGLAU_11035</name>
</gene>
<keyword evidence="4" id="KW-1185">Reference proteome</keyword>
<dbReference type="OrthoDB" id="4406271at2"/>